<proteinExistence type="predicted"/>
<evidence type="ECO:0000259" key="2">
    <source>
        <dbReference type="Pfam" id="PF07603"/>
    </source>
</evidence>
<dbReference type="Pfam" id="PF07603">
    <property type="entry name" value="Lcl_C"/>
    <property type="match status" value="1"/>
</dbReference>
<keyword evidence="1" id="KW-0732">Signal</keyword>
<feature type="signal peptide" evidence="1">
    <location>
        <begin position="1"/>
        <end position="39"/>
    </location>
</feature>
<protein>
    <submittedName>
        <fullName evidence="3">DUF1566 domain-containing protein</fullName>
    </submittedName>
</protein>
<organism evidence="3 4">
    <name type="scientific">Stagnimonas aquatica</name>
    <dbReference type="NCBI Taxonomy" id="2689987"/>
    <lineage>
        <taxon>Bacteria</taxon>
        <taxon>Pseudomonadati</taxon>
        <taxon>Pseudomonadota</taxon>
        <taxon>Gammaproteobacteria</taxon>
        <taxon>Nevskiales</taxon>
        <taxon>Nevskiaceae</taxon>
        <taxon>Stagnimonas</taxon>
    </lineage>
</organism>
<dbReference type="AlphaFoldDB" id="A0A3N0VL65"/>
<dbReference type="InterPro" id="IPR011460">
    <property type="entry name" value="Lcl_C"/>
</dbReference>
<dbReference type="EMBL" id="RJVO01000001">
    <property type="protein sequence ID" value="ROH93475.1"/>
    <property type="molecule type" value="Genomic_DNA"/>
</dbReference>
<name>A0A3N0VL65_9GAMM</name>
<gene>
    <name evidence="3" type="ORF">ED208_02865</name>
</gene>
<evidence type="ECO:0000256" key="1">
    <source>
        <dbReference type="SAM" id="SignalP"/>
    </source>
</evidence>
<dbReference type="PANTHER" id="PTHR35812:SF1">
    <property type="entry name" value="LIPOPROTEIN"/>
    <property type="match status" value="1"/>
</dbReference>
<accession>A0A3N0VL65</accession>
<comment type="caution">
    <text evidence="3">The sequence shown here is derived from an EMBL/GenBank/DDBJ whole genome shotgun (WGS) entry which is preliminary data.</text>
</comment>
<feature type="domain" description="Lcl C-terminal" evidence="2">
    <location>
        <begin position="65"/>
        <end position="190"/>
    </location>
</feature>
<dbReference type="Proteomes" id="UP000282106">
    <property type="component" value="Unassembled WGS sequence"/>
</dbReference>
<dbReference type="InParanoid" id="A0A3N0VL65"/>
<evidence type="ECO:0000313" key="3">
    <source>
        <dbReference type="EMBL" id="ROH93475.1"/>
    </source>
</evidence>
<evidence type="ECO:0000313" key="4">
    <source>
        <dbReference type="Proteomes" id="UP000282106"/>
    </source>
</evidence>
<sequence length="194" mass="20942">MHSLTYVHHRSTAMPVSKFHRTLLTALLLGLGLSAGAQAQQVCNASLAATRPDSQYRISADGSEVTDLTTGLIWKRCVEGQNWDADNQQCSGTPTAMAWPAALVHVSAQTGGWRLPNLNEALSLLEAGCKTPAHNVSVFPSPTTASQLYHLSTSTPHADSDGDRWVIDFQAGVDRQSTKRVATSLLRLVREPQP</sequence>
<feature type="chain" id="PRO_5018193619" evidence="1">
    <location>
        <begin position="40"/>
        <end position="194"/>
    </location>
</feature>
<reference evidence="3 4" key="1">
    <citation type="submission" date="2018-10" db="EMBL/GenBank/DDBJ databases">
        <authorList>
            <person name="Chen W.-M."/>
        </authorList>
    </citation>
    <scope>NUCLEOTIDE SEQUENCE [LARGE SCALE GENOMIC DNA]</scope>
    <source>
        <strain evidence="3 4">THS-13</strain>
    </source>
</reference>
<dbReference type="PANTHER" id="PTHR35812">
    <property type="entry name" value="LIPOPROTEIN"/>
    <property type="match status" value="1"/>
</dbReference>
<keyword evidence="4" id="KW-1185">Reference proteome</keyword>